<keyword evidence="4 6" id="KW-1133">Transmembrane helix</keyword>
<dbReference type="Proteomes" id="UP000295238">
    <property type="component" value="Unassembled WGS sequence"/>
</dbReference>
<dbReference type="AlphaFoldDB" id="A0A4V3ANI1"/>
<dbReference type="GO" id="GO:0005886">
    <property type="term" value="C:plasma membrane"/>
    <property type="evidence" value="ECO:0007669"/>
    <property type="project" value="UniProtKB-SubCell"/>
</dbReference>
<dbReference type="RefSeq" id="WP_133318084.1">
    <property type="nucleotide sequence ID" value="NZ_SMTL01000007.1"/>
</dbReference>
<keyword evidence="9" id="KW-1185">Reference proteome</keyword>
<protein>
    <submittedName>
        <fullName evidence="8">Cytochrome c oxidase assembly protein</fullName>
    </submittedName>
</protein>
<evidence type="ECO:0000256" key="6">
    <source>
        <dbReference type="SAM" id="Phobius"/>
    </source>
</evidence>
<sequence>MRTLTAFILLFLQVHAASAHGNEPHGSRLPWTFDAWIVLPIVVTGALYAMGSLRLWQRSQKPAKIMLRSSLFFWIGLLTLFLALASPLHFMGEHLFTFHMIEHEIVMAVAAPLLVLARPIGVLLWGLPRRIRRLFAQALKSRLVRNTWDMASRGSSATGLHGLAIWAWHAPVLFDATVTNIAVHRLQHLSFFLTAIVFWWSVIWRCSRGLGAWHLFVTMLHTSVLGALIALAPNPVYRAQTRMAPEWGLTPLEDQQLAGIIMWVPGGIIYAAAALWMLAVWIHGASRGGVHEHRYHPL</sequence>
<feature type="transmembrane region" description="Helical" evidence="6">
    <location>
        <begin position="257"/>
        <end position="282"/>
    </location>
</feature>
<feature type="transmembrane region" description="Helical" evidence="6">
    <location>
        <begin position="148"/>
        <end position="168"/>
    </location>
</feature>
<evidence type="ECO:0000313" key="8">
    <source>
        <dbReference type="EMBL" id="TDK31368.1"/>
    </source>
</evidence>
<evidence type="ECO:0000256" key="7">
    <source>
        <dbReference type="SAM" id="SignalP"/>
    </source>
</evidence>
<dbReference type="InterPro" id="IPR019108">
    <property type="entry name" value="Caa3_assmbl_CtaG-rel"/>
</dbReference>
<organism evidence="8 9">
    <name type="scientific">Rhizobium deserti</name>
    <dbReference type="NCBI Taxonomy" id="2547961"/>
    <lineage>
        <taxon>Bacteria</taxon>
        <taxon>Pseudomonadati</taxon>
        <taxon>Pseudomonadota</taxon>
        <taxon>Alphaproteobacteria</taxon>
        <taxon>Hyphomicrobiales</taxon>
        <taxon>Rhizobiaceae</taxon>
        <taxon>Rhizobium/Agrobacterium group</taxon>
        <taxon>Rhizobium</taxon>
    </lineage>
</organism>
<keyword evidence="7" id="KW-0732">Signal</keyword>
<reference evidence="8 9" key="1">
    <citation type="submission" date="2019-03" db="EMBL/GenBank/DDBJ databases">
        <title>Rhizobium sp. nov., an bacterium isolated from biocrust in Mu Us Desert.</title>
        <authorList>
            <person name="Lixiong L."/>
        </authorList>
    </citation>
    <scope>NUCLEOTIDE SEQUENCE [LARGE SCALE GENOMIC DNA]</scope>
    <source>
        <strain evidence="8 9">SPY-1</strain>
    </source>
</reference>
<feature type="transmembrane region" description="Helical" evidence="6">
    <location>
        <begin position="213"/>
        <end position="237"/>
    </location>
</feature>
<comment type="subcellular location">
    <subcellularLocation>
        <location evidence="1">Cell membrane</location>
        <topology evidence="1">Multi-pass membrane protein</topology>
    </subcellularLocation>
</comment>
<evidence type="ECO:0000256" key="3">
    <source>
        <dbReference type="ARBA" id="ARBA00022692"/>
    </source>
</evidence>
<feature type="transmembrane region" description="Helical" evidence="6">
    <location>
        <begin position="105"/>
        <end position="127"/>
    </location>
</feature>
<keyword evidence="3 6" id="KW-0812">Transmembrane</keyword>
<dbReference type="Pfam" id="PF09678">
    <property type="entry name" value="Caa3_CtaG"/>
    <property type="match status" value="1"/>
</dbReference>
<feature type="transmembrane region" description="Helical" evidence="6">
    <location>
        <begin position="65"/>
        <end position="85"/>
    </location>
</feature>
<feature type="chain" id="PRO_5020359908" evidence="7">
    <location>
        <begin position="22"/>
        <end position="298"/>
    </location>
</feature>
<evidence type="ECO:0000256" key="2">
    <source>
        <dbReference type="ARBA" id="ARBA00022475"/>
    </source>
</evidence>
<feature type="transmembrane region" description="Helical" evidence="6">
    <location>
        <begin position="35"/>
        <end position="53"/>
    </location>
</feature>
<proteinExistence type="predicted"/>
<dbReference type="EMBL" id="SMTL01000007">
    <property type="protein sequence ID" value="TDK31368.1"/>
    <property type="molecule type" value="Genomic_DNA"/>
</dbReference>
<evidence type="ECO:0000256" key="5">
    <source>
        <dbReference type="ARBA" id="ARBA00023136"/>
    </source>
</evidence>
<keyword evidence="2" id="KW-1003">Cell membrane</keyword>
<gene>
    <name evidence="8" type="ORF">E2F50_20765</name>
</gene>
<feature type="transmembrane region" description="Helical" evidence="6">
    <location>
        <begin position="188"/>
        <end position="206"/>
    </location>
</feature>
<evidence type="ECO:0000256" key="4">
    <source>
        <dbReference type="ARBA" id="ARBA00022989"/>
    </source>
</evidence>
<feature type="signal peptide" evidence="7">
    <location>
        <begin position="1"/>
        <end position="21"/>
    </location>
</feature>
<keyword evidence="5 6" id="KW-0472">Membrane</keyword>
<evidence type="ECO:0000256" key="1">
    <source>
        <dbReference type="ARBA" id="ARBA00004651"/>
    </source>
</evidence>
<dbReference type="OrthoDB" id="259025at2"/>
<name>A0A4V3ANI1_9HYPH</name>
<comment type="caution">
    <text evidence="8">The sequence shown here is derived from an EMBL/GenBank/DDBJ whole genome shotgun (WGS) entry which is preliminary data.</text>
</comment>
<accession>A0A4V3ANI1</accession>
<evidence type="ECO:0000313" key="9">
    <source>
        <dbReference type="Proteomes" id="UP000295238"/>
    </source>
</evidence>